<name>A0ABN9KRT9_9NEOB</name>
<dbReference type="Pfam" id="PF26577">
    <property type="entry name" value="TSEN34_N"/>
    <property type="match status" value="1"/>
</dbReference>
<dbReference type="InterPro" id="IPR059049">
    <property type="entry name" value="TSEN34_N"/>
</dbReference>
<sequence>MGTAIFVSLSGTERGYVTAQLVVLMERCTQEEDAVRGAAERPRIHLQQGKAFVWRPEDARTIREEHGLVGSLVGALVRKPRQNTRLGLPLHLLPEEARLLVENGAARLVQHRLAEQESAPNVMDPQWWDETDDLATAEEQESYAQFLDHSYEEQTKLALQEKKRTLESLSERIAEGRSKRKRRRVEQKADIRHYVPGAVTDCSWHHDRSVSVA</sequence>
<evidence type="ECO:0000313" key="5">
    <source>
        <dbReference type="Proteomes" id="UP001176940"/>
    </source>
</evidence>
<dbReference type="Proteomes" id="UP001176940">
    <property type="component" value="Unassembled WGS sequence"/>
</dbReference>
<keyword evidence="1" id="KW-0456">Lyase</keyword>
<keyword evidence="5" id="KW-1185">Reference proteome</keyword>
<comment type="caution">
    <text evidence="4">The sequence shown here is derived from an EMBL/GenBank/DDBJ whole genome shotgun (WGS) entry which is preliminary data.</text>
</comment>
<evidence type="ECO:0000259" key="3">
    <source>
        <dbReference type="Pfam" id="PF26577"/>
    </source>
</evidence>
<dbReference type="EMBL" id="CAUEEQ010001973">
    <property type="protein sequence ID" value="CAJ0921385.1"/>
    <property type="molecule type" value="Genomic_DNA"/>
</dbReference>
<protein>
    <recommendedName>
        <fullName evidence="3">TSEN34 N-terminal domain-containing protein</fullName>
    </recommendedName>
</protein>
<evidence type="ECO:0000256" key="1">
    <source>
        <dbReference type="ARBA" id="ARBA00023239"/>
    </source>
</evidence>
<evidence type="ECO:0000256" key="2">
    <source>
        <dbReference type="SAM" id="Coils"/>
    </source>
</evidence>
<dbReference type="PANTHER" id="PTHR13070:SF0">
    <property type="entry name" value="TRNA-SPLICING ENDONUCLEASE SUBUNIT SEN34"/>
    <property type="match status" value="1"/>
</dbReference>
<dbReference type="PANTHER" id="PTHR13070">
    <property type="entry name" value="TRNA-SPLICING ENDONUCLEASE SUBUNIT SEN34-RELATED"/>
    <property type="match status" value="1"/>
</dbReference>
<proteinExistence type="predicted"/>
<keyword evidence="2" id="KW-0175">Coiled coil</keyword>
<evidence type="ECO:0000313" key="4">
    <source>
        <dbReference type="EMBL" id="CAJ0921385.1"/>
    </source>
</evidence>
<feature type="domain" description="TSEN34 N-terminal" evidence="3">
    <location>
        <begin position="43"/>
        <end position="110"/>
    </location>
</feature>
<gene>
    <name evidence="4" type="ORF">RIMI_LOCUS1505631</name>
</gene>
<feature type="coiled-coil region" evidence="2">
    <location>
        <begin position="152"/>
        <end position="179"/>
    </location>
</feature>
<reference evidence="4" key="1">
    <citation type="submission" date="2023-07" db="EMBL/GenBank/DDBJ databases">
        <authorList>
            <person name="Stuckert A."/>
        </authorList>
    </citation>
    <scope>NUCLEOTIDE SEQUENCE</scope>
</reference>
<organism evidence="4 5">
    <name type="scientific">Ranitomeya imitator</name>
    <name type="common">mimic poison frog</name>
    <dbReference type="NCBI Taxonomy" id="111125"/>
    <lineage>
        <taxon>Eukaryota</taxon>
        <taxon>Metazoa</taxon>
        <taxon>Chordata</taxon>
        <taxon>Craniata</taxon>
        <taxon>Vertebrata</taxon>
        <taxon>Euteleostomi</taxon>
        <taxon>Amphibia</taxon>
        <taxon>Batrachia</taxon>
        <taxon>Anura</taxon>
        <taxon>Neobatrachia</taxon>
        <taxon>Hyloidea</taxon>
        <taxon>Dendrobatidae</taxon>
        <taxon>Dendrobatinae</taxon>
        <taxon>Ranitomeya</taxon>
    </lineage>
</organism>
<accession>A0ABN9KRT9</accession>